<dbReference type="eggNOG" id="KOG1032">
    <property type="taxonomic scope" value="Eukaryota"/>
</dbReference>
<dbReference type="SMART" id="SM00568">
    <property type="entry name" value="GRAM"/>
    <property type="match status" value="1"/>
</dbReference>
<dbReference type="PANTHER" id="PTHR23319">
    <property type="entry name" value="GRAM DOMAIN CONTAINING 1B, ISOFORM E"/>
    <property type="match status" value="1"/>
</dbReference>
<dbReference type="Proteomes" id="UP000001593">
    <property type="component" value="Unassembled WGS sequence"/>
</dbReference>
<dbReference type="GO" id="GO:0043226">
    <property type="term" value="C:organelle"/>
    <property type="evidence" value="ECO:0007669"/>
    <property type="project" value="UniProtKB-ARBA"/>
</dbReference>
<evidence type="ECO:0000259" key="1">
    <source>
        <dbReference type="SMART" id="SM00568"/>
    </source>
</evidence>
<dbReference type="InParanoid" id="A7RTK5"/>
<dbReference type="Pfam" id="PF02893">
    <property type="entry name" value="GRAM"/>
    <property type="match status" value="1"/>
</dbReference>
<dbReference type="HOGENOM" id="CLU_2834144_0_0_1"/>
<feature type="domain" description="GRAM" evidence="1">
    <location>
        <begin position="10"/>
        <end position="65"/>
    </location>
</feature>
<name>A7RTK5_NEMVE</name>
<dbReference type="Gene3D" id="2.30.29.30">
    <property type="entry name" value="Pleckstrin-homology domain (PH domain)/Phosphotyrosine-binding domain (PTB)"/>
    <property type="match status" value="1"/>
</dbReference>
<dbReference type="PhylomeDB" id="A7RTK5"/>
<reference evidence="2 3" key="1">
    <citation type="journal article" date="2007" name="Science">
        <title>Sea anemone genome reveals ancestral eumetazoan gene repertoire and genomic organization.</title>
        <authorList>
            <person name="Putnam N.H."/>
            <person name="Srivastava M."/>
            <person name="Hellsten U."/>
            <person name="Dirks B."/>
            <person name="Chapman J."/>
            <person name="Salamov A."/>
            <person name="Terry A."/>
            <person name="Shapiro H."/>
            <person name="Lindquist E."/>
            <person name="Kapitonov V.V."/>
            <person name="Jurka J."/>
            <person name="Genikhovich G."/>
            <person name="Grigoriev I.V."/>
            <person name="Lucas S.M."/>
            <person name="Steele R.E."/>
            <person name="Finnerty J.R."/>
            <person name="Technau U."/>
            <person name="Martindale M.Q."/>
            <person name="Rokhsar D.S."/>
        </authorList>
    </citation>
    <scope>NUCLEOTIDE SEQUENCE [LARGE SCALE GENOMIC DNA]</scope>
    <source>
        <strain evidence="3">CH2 X CH6</strain>
    </source>
</reference>
<proteinExistence type="predicted"/>
<dbReference type="InterPro" id="IPR004182">
    <property type="entry name" value="GRAM"/>
</dbReference>
<protein>
    <recommendedName>
        <fullName evidence="1">GRAM domain-containing protein</fullName>
    </recommendedName>
</protein>
<dbReference type="PANTHER" id="PTHR23319:SF4">
    <property type="entry name" value="GRAM DOMAIN CONTAINING 1B, ISOFORM E"/>
    <property type="match status" value="1"/>
</dbReference>
<organism evidence="2 3">
    <name type="scientific">Nematostella vectensis</name>
    <name type="common">Starlet sea anemone</name>
    <dbReference type="NCBI Taxonomy" id="45351"/>
    <lineage>
        <taxon>Eukaryota</taxon>
        <taxon>Metazoa</taxon>
        <taxon>Cnidaria</taxon>
        <taxon>Anthozoa</taxon>
        <taxon>Hexacorallia</taxon>
        <taxon>Actiniaria</taxon>
        <taxon>Edwardsiidae</taxon>
        <taxon>Nematostella</taxon>
    </lineage>
</organism>
<dbReference type="InterPro" id="IPR051482">
    <property type="entry name" value="Cholesterol_transport"/>
</dbReference>
<dbReference type="AlphaFoldDB" id="A7RTK5"/>
<sequence length="66" mass="7864">MFSSYKSKSGDFRRLFKDLPDSEQLIVDYSCALQRDILVHGRLYISQNWLCFYANIFGWETFVSTR</sequence>
<dbReference type="STRING" id="45351.A7RTK5"/>
<evidence type="ECO:0000313" key="3">
    <source>
        <dbReference type="Proteomes" id="UP000001593"/>
    </source>
</evidence>
<dbReference type="EMBL" id="DS469537">
    <property type="protein sequence ID" value="EDO45283.1"/>
    <property type="molecule type" value="Genomic_DNA"/>
</dbReference>
<evidence type="ECO:0000313" key="2">
    <source>
        <dbReference type="EMBL" id="EDO45283.1"/>
    </source>
</evidence>
<keyword evidence="3" id="KW-1185">Reference proteome</keyword>
<gene>
    <name evidence="2" type="ORF">NEMVEDRAFT_v1g92968</name>
</gene>
<accession>A7RTK5</accession>
<dbReference type="InterPro" id="IPR011993">
    <property type="entry name" value="PH-like_dom_sf"/>
</dbReference>